<reference evidence="2 3" key="1">
    <citation type="submission" date="2019-07" db="EMBL/GenBank/DDBJ databases">
        <title>Whole genome shotgun sequence of Cellulomonas soli NBRC 109434.</title>
        <authorList>
            <person name="Hosoyama A."/>
            <person name="Uohara A."/>
            <person name="Ohji S."/>
            <person name="Ichikawa N."/>
        </authorList>
    </citation>
    <scope>NUCLEOTIDE SEQUENCE [LARGE SCALE GENOMIC DNA]</scope>
    <source>
        <strain evidence="2 3">NBRC 109434</strain>
    </source>
</reference>
<gene>
    <name evidence="2" type="ORF">CSO01_07610</name>
</gene>
<evidence type="ECO:0000313" key="2">
    <source>
        <dbReference type="EMBL" id="GEP68046.1"/>
    </source>
</evidence>
<organism evidence="2 3">
    <name type="scientific">Cellulomonas soli</name>
    <dbReference type="NCBI Taxonomy" id="931535"/>
    <lineage>
        <taxon>Bacteria</taxon>
        <taxon>Bacillati</taxon>
        <taxon>Actinomycetota</taxon>
        <taxon>Actinomycetes</taxon>
        <taxon>Micrococcales</taxon>
        <taxon>Cellulomonadaceae</taxon>
        <taxon>Cellulomonas</taxon>
    </lineage>
</organism>
<dbReference type="RefSeq" id="WP_179561831.1">
    <property type="nucleotide sequence ID" value="NZ_BAABBJ010000015.1"/>
</dbReference>
<feature type="compositionally biased region" description="Acidic residues" evidence="1">
    <location>
        <begin position="250"/>
        <end position="279"/>
    </location>
</feature>
<protein>
    <recommendedName>
        <fullName evidence="4">DUF4194 domain-containing protein</fullName>
    </recommendedName>
</protein>
<feature type="region of interest" description="Disordered" evidence="1">
    <location>
        <begin position="245"/>
        <end position="279"/>
    </location>
</feature>
<evidence type="ECO:0000256" key="1">
    <source>
        <dbReference type="SAM" id="MobiDB-lite"/>
    </source>
</evidence>
<dbReference type="Pfam" id="PF13835">
    <property type="entry name" value="DUF4194"/>
    <property type="match status" value="1"/>
</dbReference>
<accession>A0A512PA57</accession>
<dbReference type="InterPro" id="IPR025449">
    <property type="entry name" value="JetB"/>
</dbReference>
<keyword evidence="3" id="KW-1185">Reference proteome</keyword>
<dbReference type="AlphaFoldDB" id="A0A512PA57"/>
<sequence>MNPTATGTADTGTATDGTANNGTATDGTAGGRTPSGSTASTGTARDAAAAELLTEPLFEGDEGLLPAEVRGTLVRVLATRFVDGVRNPSLWNRVLRHEQVLRSRLHDIYLDLVIDRRRQVAFTVQLELDDEVPVLLRKEKPLTLAAAVLLLHLRQEYDRGAVEGHDVVVEHLELLDHLEVWKDVDDQNPASFRKRCEAAITTVREKGILVPVSDGRYRVSGVIHALMTAEKVDAMTAAFEELAAGATDGGAEDDEAADTEAADTDDADDTQDEGQDDDA</sequence>
<name>A0A512PA57_9CELL</name>
<evidence type="ECO:0000313" key="3">
    <source>
        <dbReference type="Proteomes" id="UP000321798"/>
    </source>
</evidence>
<feature type="region of interest" description="Disordered" evidence="1">
    <location>
        <begin position="1"/>
        <end position="45"/>
    </location>
</feature>
<comment type="caution">
    <text evidence="2">The sequence shown here is derived from an EMBL/GenBank/DDBJ whole genome shotgun (WGS) entry which is preliminary data.</text>
</comment>
<evidence type="ECO:0008006" key="4">
    <source>
        <dbReference type="Google" id="ProtNLM"/>
    </source>
</evidence>
<proteinExistence type="predicted"/>
<dbReference type="EMBL" id="BKAL01000002">
    <property type="protein sequence ID" value="GEP68046.1"/>
    <property type="molecule type" value="Genomic_DNA"/>
</dbReference>
<dbReference type="Proteomes" id="UP000321798">
    <property type="component" value="Unassembled WGS sequence"/>
</dbReference>